<keyword evidence="5" id="KW-1185">Reference proteome</keyword>
<feature type="domain" description="DUF4378" evidence="3">
    <location>
        <begin position="832"/>
        <end position="981"/>
    </location>
</feature>
<feature type="region of interest" description="Disordered" evidence="1">
    <location>
        <begin position="172"/>
        <end position="206"/>
    </location>
</feature>
<name>A0A835CLH3_9FABA</name>
<organism evidence="4 5">
    <name type="scientific">Senna tora</name>
    <dbReference type="NCBI Taxonomy" id="362788"/>
    <lineage>
        <taxon>Eukaryota</taxon>
        <taxon>Viridiplantae</taxon>
        <taxon>Streptophyta</taxon>
        <taxon>Embryophyta</taxon>
        <taxon>Tracheophyta</taxon>
        <taxon>Spermatophyta</taxon>
        <taxon>Magnoliopsida</taxon>
        <taxon>eudicotyledons</taxon>
        <taxon>Gunneridae</taxon>
        <taxon>Pentapetalae</taxon>
        <taxon>rosids</taxon>
        <taxon>fabids</taxon>
        <taxon>Fabales</taxon>
        <taxon>Fabaceae</taxon>
        <taxon>Caesalpinioideae</taxon>
        <taxon>Cassia clade</taxon>
        <taxon>Senna</taxon>
    </lineage>
</organism>
<evidence type="ECO:0000259" key="2">
    <source>
        <dbReference type="Pfam" id="PF12552"/>
    </source>
</evidence>
<sequence length="1011" mass="114269">MIPSPSKEAKTARKLEGLKLEFLDALLCNTITVSHLEEHLQNKGLTSLEPLRKVGSGKKEVNSILIMAKRSQRRTVRYEKDQSGCMWGFISMFDFRHGRAARKLIADKRRGSKQSVGSVHSKNKFEMLSTLDENCQGNLESRESKRLTVTSETLKPSVKKLMEEEMFIDQETGNAEVISKESRSGHEDTLKIDTKRKKKSRKKSCDMDTNDLNLDINLKSDLSNSQHSRQQSKNDLDLDKVLEDLSRLKSAFSVMHDREGEADDEQSNQKRVIAENKARDAILEFVNQMIFNGNDLEEARKFLCSHELMDVLQILSSDKELFLRLLQDPKSLLLKYVQEFINAQGSDDKEHRSVIGSNLSECEPGNLRQTTETVNHKQRNFFRKMVKSRTKNQISGNENTESSNRIVILKPGSIGMRNSEAEINLSHSLHSYEGPSVRVGSHFSLTEIKKKLKHAMGKERDRNPERIAEKVPAECQRKGKGKGSKVIGKDNVGMKSPNKDHFFIEKIAKPTFMERKVGMNGTLKDSEVIVEHENGSYPKQKVSNKYNEAKKHTSEMLGSEDENLDLSCRKVSKSLGRILSLPDYNLSPLGSPGRDWEHRFVTAHTRFNGSKKNWEANEDISSPKQTTFMGHLDQATHSTEKQSSICDDCSNNKVQEIKSELNFSSDLIHDDKAEATSYHVRDEIVAEGNVESVKEKTALDSSSETVGLIEEKDQNCDMSELSDGARHSQCLSQDFLDENQSPSSPQSSPSHSSIFKKIEELESGADVSGRPSPVSVLDKPFPEDDIGLGNTGSHLVKNQIQPLQIQFEEQESSHMDQIHREKQGFEEKQLIFDYIEAVLQASGFGRDQLWIKCISTDQILDPSLNDQVEFFSNQLCLDKNLLFDCVNDILMEVCRYYFGVSTCVSFVKTSKIRPTPTMERIILEACEGVCWNLLPLPPPHTLDQIVRRDMARSRTWMDLGFDAEIVGFEMGEAILAELMEDTILSCVSESPASTCSQIQSDFIDKDNSNDK</sequence>
<gene>
    <name evidence="4" type="ORF">G2W53_001420</name>
</gene>
<dbReference type="PANTHER" id="PTHR47212:SF4">
    <property type="entry name" value="ADHESIN-LIKE PROTEIN, PUTATIVE (DUF3741)-RELATED"/>
    <property type="match status" value="1"/>
</dbReference>
<dbReference type="PANTHER" id="PTHR47212">
    <property type="entry name" value="ADHESIN-LIKE PROTEIN, PUTATIVE (DUF3741)-RELATED"/>
    <property type="match status" value="1"/>
</dbReference>
<reference evidence="4" key="1">
    <citation type="submission" date="2020-09" db="EMBL/GenBank/DDBJ databases">
        <title>Genome-Enabled Discovery of Anthraquinone Biosynthesis in Senna tora.</title>
        <authorList>
            <person name="Kang S.-H."/>
            <person name="Pandey R.P."/>
            <person name="Lee C.-M."/>
            <person name="Sim J.-S."/>
            <person name="Jeong J.-T."/>
            <person name="Choi B.-S."/>
            <person name="Jung M."/>
            <person name="Ginzburg D."/>
            <person name="Zhao K."/>
            <person name="Won S.Y."/>
            <person name="Oh T.-J."/>
            <person name="Yu Y."/>
            <person name="Kim N.-H."/>
            <person name="Lee O.R."/>
            <person name="Lee T.-H."/>
            <person name="Bashyal P."/>
            <person name="Kim T.-S."/>
            <person name="Lee W.-H."/>
            <person name="Kawkins C."/>
            <person name="Kim C.-K."/>
            <person name="Kim J.S."/>
            <person name="Ahn B.O."/>
            <person name="Rhee S.Y."/>
            <person name="Sohng J.K."/>
        </authorList>
    </citation>
    <scope>NUCLEOTIDE SEQUENCE</scope>
    <source>
        <tissue evidence="4">Leaf</tissue>
    </source>
</reference>
<dbReference type="Pfam" id="PF12552">
    <property type="entry name" value="DUF3741"/>
    <property type="match status" value="1"/>
</dbReference>
<dbReference type="EMBL" id="JAAIUW010000001">
    <property type="protein sequence ID" value="KAF7844515.1"/>
    <property type="molecule type" value="Genomic_DNA"/>
</dbReference>
<dbReference type="OrthoDB" id="770239at2759"/>
<dbReference type="InterPro" id="IPR025486">
    <property type="entry name" value="DUF4378"/>
</dbReference>
<accession>A0A835CLH3</accession>
<comment type="caution">
    <text evidence="4">The sequence shown here is derived from an EMBL/GenBank/DDBJ whole genome shotgun (WGS) entry which is preliminary data.</text>
</comment>
<dbReference type="AlphaFoldDB" id="A0A835CLH3"/>
<evidence type="ECO:0000313" key="4">
    <source>
        <dbReference type="EMBL" id="KAF7844515.1"/>
    </source>
</evidence>
<evidence type="ECO:0000313" key="5">
    <source>
        <dbReference type="Proteomes" id="UP000634136"/>
    </source>
</evidence>
<evidence type="ECO:0000259" key="3">
    <source>
        <dbReference type="Pfam" id="PF14309"/>
    </source>
</evidence>
<protein>
    <submittedName>
        <fullName evidence="4">Uncharacterized protein</fullName>
    </submittedName>
</protein>
<dbReference type="Proteomes" id="UP000634136">
    <property type="component" value="Unassembled WGS sequence"/>
</dbReference>
<feature type="compositionally biased region" description="Basic and acidic residues" evidence="1">
    <location>
        <begin position="178"/>
        <end position="193"/>
    </location>
</feature>
<dbReference type="InterPro" id="IPR022212">
    <property type="entry name" value="DUF3741"/>
</dbReference>
<feature type="domain" description="DUF3741" evidence="2">
    <location>
        <begin position="287"/>
        <end position="331"/>
    </location>
</feature>
<proteinExistence type="predicted"/>
<evidence type="ECO:0000256" key="1">
    <source>
        <dbReference type="SAM" id="MobiDB-lite"/>
    </source>
</evidence>
<dbReference type="Pfam" id="PF14309">
    <property type="entry name" value="DUF4378"/>
    <property type="match status" value="1"/>
</dbReference>